<dbReference type="AlphaFoldDB" id="A2F730"/>
<dbReference type="EMBL" id="DS113643">
    <property type="protein sequence ID" value="EAX99267.1"/>
    <property type="molecule type" value="Genomic_DNA"/>
</dbReference>
<organism evidence="2 3">
    <name type="scientific">Trichomonas vaginalis (strain ATCC PRA-98 / G3)</name>
    <dbReference type="NCBI Taxonomy" id="412133"/>
    <lineage>
        <taxon>Eukaryota</taxon>
        <taxon>Metamonada</taxon>
        <taxon>Parabasalia</taxon>
        <taxon>Trichomonadida</taxon>
        <taxon>Trichomonadidae</taxon>
        <taxon>Trichomonas</taxon>
    </lineage>
</organism>
<evidence type="ECO:0000256" key="1">
    <source>
        <dbReference type="SAM" id="MobiDB-lite"/>
    </source>
</evidence>
<feature type="compositionally biased region" description="Basic and acidic residues" evidence="1">
    <location>
        <begin position="85"/>
        <end position="108"/>
    </location>
</feature>
<sequence>MNNYSSEPEIDPRDEIIEQQREEMQYLIDTFNRVSQQLRDELSLYAQRSAKLQNEMMYHISVLKEQISRKQATIQAATTPYPMYDDCKPKLNERTSSKSNKAKPERKTSHMQANRMQSTSTQQSSSGN</sequence>
<protein>
    <submittedName>
        <fullName evidence="2">Uncharacterized protein</fullName>
    </submittedName>
</protein>
<dbReference type="SMR" id="A2F730"/>
<reference evidence="2" key="2">
    <citation type="journal article" date="2007" name="Science">
        <title>Draft genome sequence of the sexually transmitted pathogen Trichomonas vaginalis.</title>
        <authorList>
            <person name="Carlton J.M."/>
            <person name="Hirt R.P."/>
            <person name="Silva J.C."/>
            <person name="Delcher A.L."/>
            <person name="Schatz M."/>
            <person name="Zhao Q."/>
            <person name="Wortman J.R."/>
            <person name="Bidwell S.L."/>
            <person name="Alsmark U.C.M."/>
            <person name="Besteiro S."/>
            <person name="Sicheritz-Ponten T."/>
            <person name="Noel C.J."/>
            <person name="Dacks J.B."/>
            <person name="Foster P.G."/>
            <person name="Simillion C."/>
            <person name="Van de Peer Y."/>
            <person name="Miranda-Saavedra D."/>
            <person name="Barton G.J."/>
            <person name="Westrop G.D."/>
            <person name="Mueller S."/>
            <person name="Dessi D."/>
            <person name="Fiori P.L."/>
            <person name="Ren Q."/>
            <person name="Paulsen I."/>
            <person name="Zhang H."/>
            <person name="Bastida-Corcuera F.D."/>
            <person name="Simoes-Barbosa A."/>
            <person name="Brown M.T."/>
            <person name="Hayes R.D."/>
            <person name="Mukherjee M."/>
            <person name="Okumura C.Y."/>
            <person name="Schneider R."/>
            <person name="Smith A.J."/>
            <person name="Vanacova S."/>
            <person name="Villalvazo M."/>
            <person name="Haas B.J."/>
            <person name="Pertea M."/>
            <person name="Feldblyum T.V."/>
            <person name="Utterback T.R."/>
            <person name="Shu C.L."/>
            <person name="Osoegawa K."/>
            <person name="de Jong P.J."/>
            <person name="Hrdy I."/>
            <person name="Horvathova L."/>
            <person name="Zubacova Z."/>
            <person name="Dolezal P."/>
            <person name="Malik S.B."/>
            <person name="Logsdon J.M. Jr."/>
            <person name="Henze K."/>
            <person name="Gupta A."/>
            <person name="Wang C.C."/>
            <person name="Dunne R.L."/>
            <person name="Upcroft J.A."/>
            <person name="Upcroft P."/>
            <person name="White O."/>
            <person name="Salzberg S.L."/>
            <person name="Tang P."/>
            <person name="Chiu C.-H."/>
            <person name="Lee Y.-S."/>
            <person name="Embley T.M."/>
            <person name="Coombs G.H."/>
            <person name="Mottram J.C."/>
            <person name="Tachezy J."/>
            <person name="Fraser-Liggett C.M."/>
            <person name="Johnson P.J."/>
        </authorList>
    </citation>
    <scope>NUCLEOTIDE SEQUENCE [LARGE SCALE GENOMIC DNA]</scope>
    <source>
        <strain evidence="2">G3</strain>
    </source>
</reference>
<reference evidence="2" key="1">
    <citation type="submission" date="2006-10" db="EMBL/GenBank/DDBJ databases">
        <authorList>
            <person name="Amadeo P."/>
            <person name="Zhao Q."/>
            <person name="Wortman J."/>
            <person name="Fraser-Liggett C."/>
            <person name="Carlton J."/>
        </authorList>
    </citation>
    <scope>NUCLEOTIDE SEQUENCE</scope>
    <source>
        <strain evidence="2">G3</strain>
    </source>
</reference>
<gene>
    <name evidence="2" type="ORF">TVAG_112830</name>
</gene>
<dbReference type="InParanoid" id="A2F730"/>
<dbReference type="VEuPathDB" id="TrichDB:TVAGG3_0258540"/>
<dbReference type="Proteomes" id="UP000001542">
    <property type="component" value="Unassembled WGS sequence"/>
</dbReference>
<evidence type="ECO:0000313" key="2">
    <source>
        <dbReference type="EMBL" id="EAX99267.1"/>
    </source>
</evidence>
<dbReference type="VEuPathDB" id="TrichDB:TVAG_112830"/>
<evidence type="ECO:0000313" key="3">
    <source>
        <dbReference type="Proteomes" id="UP000001542"/>
    </source>
</evidence>
<dbReference type="KEGG" id="tva:4757073"/>
<proteinExistence type="predicted"/>
<name>A2F730_TRIV3</name>
<feature type="compositionally biased region" description="Low complexity" evidence="1">
    <location>
        <begin position="117"/>
        <end position="128"/>
    </location>
</feature>
<accession>A2F730</accession>
<keyword evidence="3" id="KW-1185">Reference proteome</keyword>
<feature type="region of interest" description="Disordered" evidence="1">
    <location>
        <begin position="80"/>
        <end position="128"/>
    </location>
</feature>
<dbReference type="RefSeq" id="XP_001312197.1">
    <property type="nucleotide sequence ID" value="XM_001312196.1"/>
</dbReference>